<evidence type="ECO:0000256" key="1">
    <source>
        <dbReference type="ARBA" id="ARBA00001933"/>
    </source>
</evidence>
<dbReference type="NCBIfam" id="TIGR01141">
    <property type="entry name" value="hisC"/>
    <property type="match status" value="1"/>
</dbReference>
<evidence type="ECO:0000313" key="8">
    <source>
        <dbReference type="EMBL" id="TDO51304.1"/>
    </source>
</evidence>
<comment type="similarity">
    <text evidence="6">Belongs to the class-II pyridoxal-phosphate-dependent aminotransferase family.</text>
</comment>
<dbReference type="OrthoDB" id="9809616at2"/>
<dbReference type="GO" id="GO:0000105">
    <property type="term" value="P:L-histidine biosynthetic process"/>
    <property type="evidence" value="ECO:0007669"/>
    <property type="project" value="InterPro"/>
</dbReference>
<reference evidence="8 9" key="1">
    <citation type="submission" date="2019-03" db="EMBL/GenBank/DDBJ databases">
        <title>Genomic Encyclopedia of Type Strains, Phase III (KMG-III): the genomes of soil and plant-associated and newly described type strains.</title>
        <authorList>
            <person name="Whitman W."/>
        </authorList>
    </citation>
    <scope>NUCLEOTIDE SEQUENCE [LARGE SCALE GENOMIC DNA]</scope>
    <source>
        <strain evidence="8 9">VKM Ac-2527</strain>
    </source>
</reference>
<accession>A0A4R6KJ27</accession>
<dbReference type="CDD" id="cd00609">
    <property type="entry name" value="AAT_like"/>
    <property type="match status" value="1"/>
</dbReference>
<sequence>MTNPALRTAVTDLRPYVPGRRAQSALAAALASNESHYPPLESVLKVVADASGRLNRYPEISSIELRERIAEHVGVTAAEIAVGPGSVGVLQQIITAMCDAGDEVVFAWRSFEAYPIVVGLAGAVAVPVPLRDEGHDLAAMVNAITARTRVVLLCSPNNPTGVAITASELESFLDQVPPQVLVVVDEAYFEYAGTPETALSAYRRHPNVCVLRTFSKAYGLAGLRVGYAIASSELADGLRRTAIPFGVTSIAQQAAIASLDAYDEMRERVVPVIAERRRMTAVLRTYGWSIPDSEANFIWIRTTEALREHLLSAFAAEDILVRGYPNDGIRITVADPESNDRVLRVLRRSRP</sequence>
<dbReference type="InterPro" id="IPR001917">
    <property type="entry name" value="Aminotrans_II_pyridoxalP_BS"/>
</dbReference>
<protein>
    <recommendedName>
        <fullName evidence="6">Aromatic amino acid aminotransferase</fullName>
        <shortName evidence="6">ArAT</shortName>
        <ecNumber evidence="6">2.6.1.57</ecNumber>
    </recommendedName>
</protein>
<dbReference type="InterPro" id="IPR005861">
    <property type="entry name" value="HisP_aminotrans"/>
</dbReference>
<dbReference type="InterPro" id="IPR015422">
    <property type="entry name" value="PyrdxlP-dep_Trfase_small"/>
</dbReference>
<keyword evidence="9" id="KW-1185">Reference proteome</keyword>
<proteinExistence type="inferred from homology"/>
<feature type="modified residue" description="N6-(pyridoxal phosphate)lysine" evidence="6">
    <location>
        <position position="216"/>
    </location>
</feature>
<organism evidence="8 9">
    <name type="scientific">Kribbella caucasensis</name>
    <dbReference type="NCBI Taxonomy" id="2512215"/>
    <lineage>
        <taxon>Bacteria</taxon>
        <taxon>Bacillati</taxon>
        <taxon>Actinomycetota</taxon>
        <taxon>Actinomycetes</taxon>
        <taxon>Propionibacteriales</taxon>
        <taxon>Kribbellaceae</taxon>
        <taxon>Kribbella</taxon>
    </lineage>
</organism>
<keyword evidence="3 6" id="KW-0032">Aminotransferase</keyword>
<evidence type="ECO:0000256" key="5">
    <source>
        <dbReference type="ARBA" id="ARBA00022898"/>
    </source>
</evidence>
<dbReference type="Gene3D" id="3.40.640.10">
    <property type="entry name" value="Type I PLP-dependent aspartate aminotransferase-like (Major domain)"/>
    <property type="match status" value="1"/>
</dbReference>
<dbReference type="PROSITE" id="PS00599">
    <property type="entry name" value="AA_TRANSFER_CLASS_2"/>
    <property type="match status" value="1"/>
</dbReference>
<evidence type="ECO:0000256" key="4">
    <source>
        <dbReference type="ARBA" id="ARBA00022679"/>
    </source>
</evidence>
<comment type="caution">
    <text evidence="8">The sequence shown here is derived from an EMBL/GenBank/DDBJ whole genome shotgun (WGS) entry which is preliminary data.</text>
</comment>
<dbReference type="AlphaFoldDB" id="A0A4R6KJ27"/>
<comment type="function">
    <text evidence="6">Aminotransferase that catalyzes the conversion of aromatic amino acids and 2-oxoglutarate into corresponding aromatic oxo acids and L-glutamate.</text>
</comment>
<dbReference type="InterPro" id="IPR015421">
    <property type="entry name" value="PyrdxlP-dep_Trfase_major"/>
</dbReference>
<dbReference type="GO" id="GO:0008793">
    <property type="term" value="F:aromatic-amino-acid transaminase activity"/>
    <property type="evidence" value="ECO:0007669"/>
    <property type="project" value="UniProtKB-UniRule"/>
</dbReference>
<dbReference type="EMBL" id="SNWQ01000003">
    <property type="protein sequence ID" value="TDO51304.1"/>
    <property type="molecule type" value="Genomic_DNA"/>
</dbReference>
<dbReference type="SUPFAM" id="SSF53383">
    <property type="entry name" value="PLP-dependent transferases"/>
    <property type="match status" value="1"/>
</dbReference>
<dbReference type="HAMAP" id="MF_01513">
    <property type="entry name" value="Phe_aminotrans_2"/>
    <property type="match status" value="1"/>
</dbReference>
<evidence type="ECO:0000313" key="9">
    <source>
        <dbReference type="Proteomes" id="UP000295388"/>
    </source>
</evidence>
<keyword evidence="5 6" id="KW-0663">Pyridoxal phosphate</keyword>
<dbReference type="GO" id="GO:0030170">
    <property type="term" value="F:pyridoxal phosphate binding"/>
    <property type="evidence" value="ECO:0007669"/>
    <property type="project" value="UniProtKB-UniRule"/>
</dbReference>
<dbReference type="RefSeq" id="WP_133799273.1">
    <property type="nucleotide sequence ID" value="NZ_SNWQ01000003.1"/>
</dbReference>
<dbReference type="Pfam" id="PF00155">
    <property type="entry name" value="Aminotran_1_2"/>
    <property type="match status" value="1"/>
</dbReference>
<gene>
    <name evidence="6" type="primary">pat</name>
    <name evidence="8" type="ORF">EV643_10341</name>
</gene>
<comment type="subunit">
    <text evidence="2 6">Homodimer.</text>
</comment>
<dbReference type="Gene3D" id="3.90.1150.10">
    <property type="entry name" value="Aspartate Aminotransferase, domain 1"/>
    <property type="match status" value="1"/>
</dbReference>
<evidence type="ECO:0000256" key="6">
    <source>
        <dbReference type="HAMAP-Rule" id="MF_01513"/>
    </source>
</evidence>
<comment type="catalytic activity">
    <reaction evidence="6">
        <text>an aromatic L-alpha-amino acid + 2-oxoglutarate = an aromatic oxo-acid + L-glutamate</text>
        <dbReference type="Rhea" id="RHEA:17533"/>
        <dbReference type="ChEBI" id="CHEBI:16810"/>
        <dbReference type="ChEBI" id="CHEBI:29985"/>
        <dbReference type="ChEBI" id="CHEBI:73309"/>
        <dbReference type="ChEBI" id="CHEBI:84824"/>
        <dbReference type="EC" id="2.6.1.57"/>
    </reaction>
</comment>
<dbReference type="PANTHER" id="PTHR43643">
    <property type="entry name" value="HISTIDINOL-PHOSPHATE AMINOTRANSFERASE 2"/>
    <property type="match status" value="1"/>
</dbReference>
<evidence type="ECO:0000256" key="3">
    <source>
        <dbReference type="ARBA" id="ARBA00022576"/>
    </source>
</evidence>
<keyword evidence="4 6" id="KW-0808">Transferase</keyword>
<dbReference type="HAMAP" id="MF_01023">
    <property type="entry name" value="HisC_aminotrans_2"/>
    <property type="match status" value="1"/>
</dbReference>
<dbReference type="NCBIfam" id="NF002878">
    <property type="entry name" value="PRK03321.1"/>
    <property type="match status" value="1"/>
</dbReference>
<dbReference type="InterPro" id="IPR004839">
    <property type="entry name" value="Aminotransferase_I/II_large"/>
</dbReference>
<comment type="cofactor">
    <cofactor evidence="1 6">
        <name>pyridoxal 5'-phosphate</name>
        <dbReference type="ChEBI" id="CHEBI:597326"/>
    </cofactor>
</comment>
<dbReference type="PANTHER" id="PTHR43643:SF3">
    <property type="entry name" value="HISTIDINOL-PHOSPHATE AMINOTRANSFERASE"/>
    <property type="match status" value="1"/>
</dbReference>
<dbReference type="InterPro" id="IPR024892">
    <property type="entry name" value="ArAT"/>
</dbReference>
<dbReference type="InterPro" id="IPR015424">
    <property type="entry name" value="PyrdxlP-dep_Trfase"/>
</dbReference>
<dbReference type="Proteomes" id="UP000295388">
    <property type="component" value="Unassembled WGS sequence"/>
</dbReference>
<dbReference type="EC" id="2.6.1.57" evidence="6"/>
<dbReference type="InterPro" id="IPR050106">
    <property type="entry name" value="HistidinolP_aminotransfase"/>
</dbReference>
<evidence type="ECO:0000259" key="7">
    <source>
        <dbReference type="Pfam" id="PF00155"/>
    </source>
</evidence>
<feature type="domain" description="Aminotransferase class I/classII large" evidence="7">
    <location>
        <begin position="30"/>
        <end position="345"/>
    </location>
</feature>
<dbReference type="GO" id="GO:0004400">
    <property type="term" value="F:histidinol-phosphate transaminase activity"/>
    <property type="evidence" value="ECO:0007669"/>
    <property type="project" value="InterPro"/>
</dbReference>
<name>A0A4R6KJ27_9ACTN</name>
<evidence type="ECO:0000256" key="2">
    <source>
        <dbReference type="ARBA" id="ARBA00011738"/>
    </source>
</evidence>